<keyword evidence="1" id="KW-0472">Membrane</keyword>
<evidence type="ECO:0000256" key="1">
    <source>
        <dbReference type="SAM" id="Phobius"/>
    </source>
</evidence>
<keyword evidence="3" id="KW-1185">Reference proteome</keyword>
<accession>A0ABX9AW95</accession>
<name>A0ABX9AW95_9ENTR</name>
<dbReference type="RefSeq" id="WP_222160740.1">
    <property type="nucleotide sequence ID" value="NZ_CP081864.1"/>
</dbReference>
<proteinExistence type="predicted"/>
<keyword evidence="1" id="KW-0812">Transmembrane</keyword>
<evidence type="ECO:0000313" key="2">
    <source>
        <dbReference type="EMBL" id="QZN97704.1"/>
    </source>
</evidence>
<protein>
    <submittedName>
        <fullName evidence="2">Uncharacterized protein</fullName>
    </submittedName>
</protein>
<keyword evidence="1" id="KW-1133">Transmembrane helix</keyword>
<organism evidence="2 3">
    <name type="scientific">Symbiopectobacterium purcellii</name>
    <dbReference type="NCBI Taxonomy" id="2871826"/>
    <lineage>
        <taxon>Bacteria</taxon>
        <taxon>Pseudomonadati</taxon>
        <taxon>Pseudomonadota</taxon>
        <taxon>Gammaproteobacteria</taxon>
        <taxon>Enterobacterales</taxon>
        <taxon>Enterobacteriaceae</taxon>
    </lineage>
</organism>
<evidence type="ECO:0000313" key="3">
    <source>
        <dbReference type="Proteomes" id="UP000825886"/>
    </source>
</evidence>
<dbReference type="Proteomes" id="UP000825886">
    <property type="component" value="Chromosome"/>
</dbReference>
<dbReference type="EMBL" id="CP081864">
    <property type="protein sequence ID" value="QZN97704.1"/>
    <property type="molecule type" value="Genomic_DNA"/>
</dbReference>
<feature type="transmembrane region" description="Helical" evidence="1">
    <location>
        <begin position="70"/>
        <end position="95"/>
    </location>
</feature>
<reference evidence="2 3" key="1">
    <citation type="submission" date="2021-08" db="EMBL/GenBank/DDBJ databases">
        <title>Culture and genomic analysis of Symbiopectobacterium purcellii sp. nov. gen. nov., isolated from the leafhopper Empoasca decipiens.</title>
        <authorList>
            <person name="Nadal-Jimenez P."/>
            <person name="Siozios S."/>
            <person name="Halliday N."/>
            <person name="Camara M."/>
            <person name="Hurst G.D.D."/>
        </authorList>
    </citation>
    <scope>NUCLEOTIDE SEQUENCE [LARGE SCALE GENOMIC DNA]</scope>
    <source>
        <strain evidence="2 3">SyEd1</strain>
    </source>
</reference>
<sequence>MSKIPNSERDPNVIVGDILRFGGGNSGGGEVIDTRVVRLASDSENIKSTLKYIKDDVREIKREARCDFRILFGVLIVLVLGLAGIMSKGFGWLYITNGDEDEKQSRLYISHCDYFIFHICIQQNDYL</sequence>
<gene>
    <name evidence="2" type="ORF">K6K13_10565</name>
</gene>